<keyword evidence="3" id="KW-0804">Transcription</keyword>
<dbReference type="PROSITE" id="PS50987">
    <property type="entry name" value="HTH_ARSR_2"/>
    <property type="match status" value="1"/>
</dbReference>
<evidence type="ECO:0000313" key="5">
    <source>
        <dbReference type="EMBL" id="NMP23634.1"/>
    </source>
</evidence>
<dbReference type="RefSeq" id="WP_169101090.1">
    <property type="nucleotide sequence ID" value="NZ_JABBVZ010000059.1"/>
</dbReference>
<dbReference type="SMART" id="SM00418">
    <property type="entry name" value="HTH_ARSR"/>
    <property type="match status" value="1"/>
</dbReference>
<dbReference type="InterPro" id="IPR036390">
    <property type="entry name" value="WH_DNA-bd_sf"/>
</dbReference>
<keyword evidence="2" id="KW-0238">DNA-binding</keyword>
<dbReference type="GO" id="GO:0003700">
    <property type="term" value="F:DNA-binding transcription factor activity"/>
    <property type="evidence" value="ECO:0007669"/>
    <property type="project" value="InterPro"/>
</dbReference>
<dbReference type="NCBIfam" id="NF033788">
    <property type="entry name" value="HTH_metalloreg"/>
    <property type="match status" value="1"/>
</dbReference>
<dbReference type="GO" id="GO:0003677">
    <property type="term" value="F:DNA binding"/>
    <property type="evidence" value="ECO:0007669"/>
    <property type="project" value="UniProtKB-KW"/>
</dbReference>
<dbReference type="PRINTS" id="PR00778">
    <property type="entry name" value="HTHARSR"/>
</dbReference>
<evidence type="ECO:0000259" key="4">
    <source>
        <dbReference type="PROSITE" id="PS50987"/>
    </source>
</evidence>
<comment type="caution">
    <text evidence="5">The sequence shown here is derived from an EMBL/GenBank/DDBJ whole genome shotgun (WGS) entry which is preliminary data.</text>
</comment>
<dbReference type="SUPFAM" id="SSF46785">
    <property type="entry name" value="Winged helix' DNA-binding domain"/>
    <property type="match status" value="1"/>
</dbReference>
<organism evidence="5 6">
    <name type="scientific">Sulfobacillus harzensis</name>
    <dbReference type="NCBI Taxonomy" id="2729629"/>
    <lineage>
        <taxon>Bacteria</taxon>
        <taxon>Bacillati</taxon>
        <taxon>Bacillota</taxon>
        <taxon>Clostridia</taxon>
        <taxon>Eubacteriales</taxon>
        <taxon>Clostridiales Family XVII. Incertae Sedis</taxon>
        <taxon>Sulfobacillus</taxon>
    </lineage>
</organism>
<dbReference type="PANTHER" id="PTHR33154:SF18">
    <property type="entry name" value="ARSENICAL RESISTANCE OPERON REPRESSOR"/>
    <property type="match status" value="1"/>
</dbReference>
<gene>
    <name evidence="5" type="ORF">HIJ39_14925</name>
</gene>
<dbReference type="InterPro" id="IPR011991">
    <property type="entry name" value="ArsR-like_HTH"/>
</dbReference>
<evidence type="ECO:0000256" key="3">
    <source>
        <dbReference type="ARBA" id="ARBA00023163"/>
    </source>
</evidence>
<reference evidence="5 6" key="1">
    <citation type="submission" date="2020-04" db="EMBL/GenBank/DDBJ databases">
        <authorList>
            <person name="Zhang R."/>
            <person name="Schippers A."/>
        </authorList>
    </citation>
    <scope>NUCLEOTIDE SEQUENCE [LARGE SCALE GENOMIC DNA]</scope>
    <source>
        <strain evidence="5 6">DSM 109850</strain>
    </source>
</reference>
<dbReference type="EMBL" id="JABBVZ010000059">
    <property type="protein sequence ID" value="NMP23634.1"/>
    <property type="molecule type" value="Genomic_DNA"/>
</dbReference>
<keyword evidence="6" id="KW-1185">Reference proteome</keyword>
<dbReference type="Pfam" id="PF01022">
    <property type="entry name" value="HTH_5"/>
    <property type="match status" value="1"/>
</dbReference>
<name>A0A7Y0L827_9FIRM</name>
<dbReference type="InterPro" id="IPR051081">
    <property type="entry name" value="HTH_MetalResp_TranReg"/>
</dbReference>
<protein>
    <submittedName>
        <fullName evidence="5">Winged helix-turn-helix transcriptional regulator</fullName>
    </submittedName>
</protein>
<accession>A0A7Y0L827</accession>
<evidence type="ECO:0000256" key="2">
    <source>
        <dbReference type="ARBA" id="ARBA00023125"/>
    </source>
</evidence>
<dbReference type="InterPro" id="IPR036388">
    <property type="entry name" value="WH-like_DNA-bd_sf"/>
</dbReference>
<evidence type="ECO:0000313" key="6">
    <source>
        <dbReference type="Proteomes" id="UP000533476"/>
    </source>
</evidence>
<dbReference type="Proteomes" id="UP000533476">
    <property type="component" value="Unassembled WGS sequence"/>
</dbReference>
<dbReference type="AlphaFoldDB" id="A0A7Y0L827"/>
<keyword evidence="1" id="KW-0805">Transcription regulation</keyword>
<feature type="domain" description="HTH arsR-type" evidence="4">
    <location>
        <begin position="1"/>
        <end position="92"/>
    </location>
</feature>
<dbReference type="CDD" id="cd00090">
    <property type="entry name" value="HTH_ARSR"/>
    <property type="match status" value="1"/>
</dbReference>
<sequence length="112" mass="12630">MELQELAQGLKALSDPTRLKIVALLRVRALCVCELVPLFNISQPAISRHMRRLRDAGLVQETRRGQWVFYSLNTEQLTTLANAIGHLPDFRQELQQLPGEPLMCTPAGDTHL</sequence>
<dbReference type="PANTHER" id="PTHR33154">
    <property type="entry name" value="TRANSCRIPTIONAL REGULATOR, ARSR FAMILY"/>
    <property type="match status" value="1"/>
</dbReference>
<proteinExistence type="predicted"/>
<dbReference type="InterPro" id="IPR001845">
    <property type="entry name" value="HTH_ArsR_DNA-bd_dom"/>
</dbReference>
<dbReference type="Gene3D" id="1.10.10.10">
    <property type="entry name" value="Winged helix-like DNA-binding domain superfamily/Winged helix DNA-binding domain"/>
    <property type="match status" value="1"/>
</dbReference>
<evidence type="ECO:0000256" key="1">
    <source>
        <dbReference type="ARBA" id="ARBA00023015"/>
    </source>
</evidence>